<feature type="compositionally biased region" description="Polar residues" evidence="1">
    <location>
        <begin position="449"/>
        <end position="458"/>
    </location>
</feature>
<name>A0A348G323_9HYPH</name>
<dbReference type="AlphaFoldDB" id="A0A348G323"/>
<dbReference type="Pfam" id="PF01610">
    <property type="entry name" value="DDE_Tnp_ISL3"/>
    <property type="match status" value="1"/>
</dbReference>
<keyword evidence="4" id="KW-1185">Reference proteome</keyword>
<feature type="domain" description="Transposase IS204/IS1001/IS1096/IS1165 DDE" evidence="2">
    <location>
        <begin position="86"/>
        <end position="181"/>
    </location>
</feature>
<dbReference type="Proteomes" id="UP000266934">
    <property type="component" value="Chromosome"/>
</dbReference>
<proteinExistence type="predicted"/>
<feature type="region of interest" description="Disordered" evidence="1">
    <location>
        <begin position="407"/>
        <end position="458"/>
    </location>
</feature>
<dbReference type="InterPro" id="IPR002560">
    <property type="entry name" value="Transposase_DDE"/>
</dbReference>
<gene>
    <name evidence="3" type="ORF">BLTE_26410</name>
</gene>
<dbReference type="PANTHER" id="PTHR33498:SF1">
    <property type="entry name" value="TRANSPOSASE FOR INSERTION SEQUENCE ELEMENT IS1557"/>
    <property type="match status" value="1"/>
</dbReference>
<dbReference type="KEGG" id="blag:BLTE_26410"/>
<reference evidence="3 4" key="1">
    <citation type="submission" date="2018-08" db="EMBL/GenBank/DDBJ databases">
        <title>Complete genome sequencing of Blastochloris tepida GI.</title>
        <authorList>
            <person name="Tsukatani Y."/>
            <person name="Mori H."/>
        </authorList>
    </citation>
    <scope>NUCLEOTIDE SEQUENCE [LARGE SCALE GENOMIC DNA]</scope>
    <source>
        <strain evidence="3 4">GI</strain>
    </source>
</reference>
<sequence>MLGDDAAVLADLDAVGPRVAAGILEAFARRTGRLETLVHHLGLALGGRPASVFARRLQVPLSNDTVLRTVRRRRACRRDPPPVQVVGIDDWAFRKRHRYGTIVCDLARHQVVALLPDREIATVAAWLNAHPGIQIVGRDRGGGGYGEAVARALPGAVQVADRWHLMENASAAFLDAVRRSMTAIRGALGVTTIDPGLLTAAERLQYEGYLRREDAAAAIRALAADGVPIKEIVRRTGCSRQIVRRVVRGASTDVFRVRENSLEAFLPALDAQWAAGCRNGAELWRRVRSLGFQGALRVVTEWATRRRRADQLTETALRKVPSARTIARLMTVARDHLTKAETLIVATIEAGVPALVEVHARLAEFHRMIRQRSSRDLDRWIATAASGLFAAFARGIQADISCDEARSDEGDLRQAARTKPRGGVSAAPPLLMPTPRRGVRGGPGRTRTCNQAVMSRRL</sequence>
<evidence type="ECO:0000256" key="1">
    <source>
        <dbReference type="SAM" id="MobiDB-lite"/>
    </source>
</evidence>
<evidence type="ECO:0000313" key="3">
    <source>
        <dbReference type="EMBL" id="BBF93956.1"/>
    </source>
</evidence>
<dbReference type="PANTHER" id="PTHR33498">
    <property type="entry name" value="TRANSPOSASE FOR INSERTION SEQUENCE ELEMENT IS1557"/>
    <property type="match status" value="1"/>
</dbReference>
<evidence type="ECO:0000313" key="4">
    <source>
        <dbReference type="Proteomes" id="UP000266934"/>
    </source>
</evidence>
<dbReference type="NCBIfam" id="NF033550">
    <property type="entry name" value="transpos_ISL3"/>
    <property type="match status" value="1"/>
</dbReference>
<protein>
    <recommendedName>
        <fullName evidence="2">Transposase IS204/IS1001/IS1096/IS1165 DDE domain-containing protein</fullName>
    </recommendedName>
</protein>
<dbReference type="InterPro" id="IPR047951">
    <property type="entry name" value="Transpos_ISL3"/>
</dbReference>
<accession>A0A348G323</accession>
<evidence type="ECO:0000259" key="2">
    <source>
        <dbReference type="Pfam" id="PF01610"/>
    </source>
</evidence>
<organism evidence="3 4">
    <name type="scientific">Blastochloris tepida</name>
    <dbReference type="NCBI Taxonomy" id="2233851"/>
    <lineage>
        <taxon>Bacteria</taxon>
        <taxon>Pseudomonadati</taxon>
        <taxon>Pseudomonadota</taxon>
        <taxon>Alphaproteobacteria</taxon>
        <taxon>Hyphomicrobiales</taxon>
        <taxon>Blastochloridaceae</taxon>
        <taxon>Blastochloris</taxon>
    </lineage>
</organism>
<dbReference type="EMBL" id="AP018907">
    <property type="protein sequence ID" value="BBF93956.1"/>
    <property type="molecule type" value="Genomic_DNA"/>
</dbReference>